<dbReference type="EMBL" id="JAHOEP010000061">
    <property type="protein sequence ID" value="MBV3409516.1"/>
    <property type="molecule type" value="Genomic_DNA"/>
</dbReference>
<accession>A0AAW4NA31</accession>
<dbReference type="InterPro" id="IPR025474">
    <property type="entry name" value="DUF4325"/>
</dbReference>
<dbReference type="Pfam" id="PF14213">
    <property type="entry name" value="DUF4325"/>
    <property type="match status" value="1"/>
</dbReference>
<protein>
    <submittedName>
        <fullName evidence="2">STAS-like domain-containing protein</fullName>
    </submittedName>
</protein>
<sequence>MVFTIATDYSIVTGLRHCDVSECSGEDFYHKKLNQAFAEAYQEKDKLTLVLDGVLGGYTPSFLDEAIGNLVYDFGLKTVKQYLEIVSRRESQWLVLINERTYPTWEERRKNGNKPMVTDNHPAWYRLTDEGLVCKVWLQK</sequence>
<name>A0AAW4NA31_9BACT</name>
<organism evidence="2 3">
    <name type="scientific">Segatella copri</name>
    <dbReference type="NCBI Taxonomy" id="165179"/>
    <lineage>
        <taxon>Bacteria</taxon>
        <taxon>Pseudomonadati</taxon>
        <taxon>Bacteroidota</taxon>
        <taxon>Bacteroidia</taxon>
        <taxon>Bacteroidales</taxon>
        <taxon>Prevotellaceae</taxon>
        <taxon>Segatella</taxon>
    </lineage>
</organism>
<comment type="caution">
    <text evidence="2">The sequence shown here is derived from an EMBL/GenBank/DDBJ whole genome shotgun (WGS) entry which is preliminary data.</text>
</comment>
<evidence type="ECO:0000313" key="3">
    <source>
        <dbReference type="Proteomes" id="UP001196316"/>
    </source>
</evidence>
<dbReference type="AlphaFoldDB" id="A0AAW4NA31"/>
<gene>
    <name evidence="2" type="ORF">KSW80_14125</name>
</gene>
<reference evidence="2" key="1">
    <citation type="submission" date="2021-06" db="EMBL/GenBank/DDBJ databases">
        <title>Collection of gut derived symbiotic bacterial strains cultured from healthy donors.</title>
        <authorList>
            <person name="Lin H."/>
            <person name="Littmann E."/>
            <person name="Pamer E.G."/>
        </authorList>
    </citation>
    <scope>NUCLEOTIDE SEQUENCE</scope>
    <source>
        <strain evidence="2">MSK.21.60</strain>
    </source>
</reference>
<evidence type="ECO:0000259" key="1">
    <source>
        <dbReference type="Pfam" id="PF14213"/>
    </source>
</evidence>
<proteinExistence type="predicted"/>
<feature type="domain" description="DUF4325" evidence="1">
    <location>
        <begin position="24"/>
        <end position="87"/>
    </location>
</feature>
<dbReference type="Proteomes" id="UP001196316">
    <property type="component" value="Unassembled WGS sequence"/>
</dbReference>
<evidence type="ECO:0000313" key="2">
    <source>
        <dbReference type="EMBL" id="MBV3409516.1"/>
    </source>
</evidence>
<dbReference type="RefSeq" id="WP_217327144.1">
    <property type="nucleotide sequence ID" value="NZ_JAHOEK010000061.1"/>
</dbReference>